<dbReference type="PANTHER" id="PTHR11686">
    <property type="entry name" value="GAMMA GLUTAMYL TRANSPEPTIDASE"/>
    <property type="match status" value="1"/>
</dbReference>
<dbReference type="Pfam" id="PF01019">
    <property type="entry name" value="G_glu_transpept"/>
    <property type="match status" value="1"/>
</dbReference>
<protein>
    <submittedName>
        <fullName evidence="3">Putative secreted protein</fullName>
    </submittedName>
</protein>
<dbReference type="GO" id="GO:0036374">
    <property type="term" value="F:glutathione hydrolase activity"/>
    <property type="evidence" value="ECO:0007669"/>
    <property type="project" value="InterPro"/>
</dbReference>
<dbReference type="GO" id="GO:0005886">
    <property type="term" value="C:plasma membrane"/>
    <property type="evidence" value="ECO:0007669"/>
    <property type="project" value="TreeGrafter"/>
</dbReference>
<evidence type="ECO:0000313" key="3">
    <source>
        <dbReference type="EMBL" id="NOV51039.1"/>
    </source>
</evidence>
<keyword evidence="2" id="KW-0732">Signal</keyword>
<dbReference type="PANTHER" id="PTHR11686:SF9">
    <property type="entry name" value="RE13973P"/>
    <property type="match status" value="1"/>
</dbReference>
<feature type="binding site" evidence="1">
    <location>
        <position position="8"/>
    </location>
    <ligand>
        <name>L-glutamate</name>
        <dbReference type="ChEBI" id="CHEBI:29985"/>
    </ligand>
</feature>
<dbReference type="InterPro" id="IPR043137">
    <property type="entry name" value="GGT_ssub_C"/>
</dbReference>
<dbReference type="AlphaFoldDB" id="A0A6M2DXF2"/>
<feature type="chain" id="PRO_5027007621" evidence="2">
    <location>
        <begin position="27"/>
        <end position="103"/>
    </location>
</feature>
<evidence type="ECO:0000256" key="1">
    <source>
        <dbReference type="PIRSR" id="PIRSR600101-2"/>
    </source>
</evidence>
<accession>A0A6M2DXF2</accession>
<dbReference type="Gene3D" id="3.60.20.40">
    <property type="match status" value="1"/>
</dbReference>
<dbReference type="InterPro" id="IPR029055">
    <property type="entry name" value="Ntn_hydrolases_N"/>
</dbReference>
<name>A0A6M2DXF2_XENCH</name>
<reference evidence="3" key="1">
    <citation type="submission" date="2020-03" db="EMBL/GenBank/DDBJ databases">
        <title>Transcriptomic Profiling of the Digestive Tract of the Rat Flea, Xenopsylla cheopis, Following Blood Feeding and Infection with Yersinia pestis.</title>
        <authorList>
            <person name="Bland D.M."/>
            <person name="Martens C.A."/>
            <person name="Virtaneva K."/>
            <person name="Kanakabandi K."/>
            <person name="Long D."/>
            <person name="Rosenke R."/>
            <person name="Saturday G.A."/>
            <person name="Hoyt F.H."/>
            <person name="Bruno D.P."/>
            <person name="Ribeiro J.M.C."/>
            <person name="Hinnebusch J."/>
        </authorList>
    </citation>
    <scope>NUCLEOTIDE SEQUENCE</scope>
</reference>
<sequence>MVVGASGGTKITTAVALVMLRHLWFGQTIKQAVDAPRFHHQLYPMLISYEYGILDQLIKGLQAKGHRTMRYRNRGSIICAMSVNSTGIYANADYRKGGDVYGL</sequence>
<evidence type="ECO:0000256" key="2">
    <source>
        <dbReference type="SAM" id="SignalP"/>
    </source>
</evidence>
<dbReference type="GO" id="GO:0006751">
    <property type="term" value="P:glutathione catabolic process"/>
    <property type="evidence" value="ECO:0007669"/>
    <property type="project" value="InterPro"/>
</dbReference>
<organism evidence="3">
    <name type="scientific">Xenopsylla cheopis</name>
    <name type="common">Oriental rat flea</name>
    <name type="synonym">Pulex cheopis</name>
    <dbReference type="NCBI Taxonomy" id="163159"/>
    <lineage>
        <taxon>Eukaryota</taxon>
        <taxon>Metazoa</taxon>
        <taxon>Ecdysozoa</taxon>
        <taxon>Arthropoda</taxon>
        <taxon>Hexapoda</taxon>
        <taxon>Insecta</taxon>
        <taxon>Pterygota</taxon>
        <taxon>Neoptera</taxon>
        <taxon>Endopterygota</taxon>
        <taxon>Siphonaptera</taxon>
        <taxon>Pulicidae</taxon>
        <taxon>Xenopsyllinae</taxon>
        <taxon>Xenopsylla</taxon>
    </lineage>
</organism>
<dbReference type="EMBL" id="GIIL01007313">
    <property type="protein sequence ID" value="NOV51039.1"/>
    <property type="molecule type" value="Transcribed_RNA"/>
</dbReference>
<dbReference type="SUPFAM" id="SSF56235">
    <property type="entry name" value="N-terminal nucleophile aminohydrolases (Ntn hydrolases)"/>
    <property type="match status" value="1"/>
</dbReference>
<feature type="signal peptide" evidence="2">
    <location>
        <begin position="1"/>
        <end position="26"/>
    </location>
</feature>
<proteinExistence type="predicted"/>
<dbReference type="InterPro" id="IPR000101">
    <property type="entry name" value="GGT_peptidase"/>
</dbReference>